<comment type="similarity">
    <text evidence="3">Belongs to the FrhG family.</text>
</comment>
<evidence type="ECO:0000313" key="10">
    <source>
        <dbReference type="Proteomes" id="UP000178187"/>
    </source>
</evidence>
<evidence type="ECO:0000256" key="6">
    <source>
        <dbReference type="ARBA" id="ARBA00023004"/>
    </source>
</evidence>
<dbReference type="Gene3D" id="3.40.50.12280">
    <property type="match status" value="1"/>
</dbReference>
<dbReference type="Proteomes" id="UP000178187">
    <property type="component" value="Unassembled WGS sequence"/>
</dbReference>
<keyword evidence="6" id="KW-0408">Iron</keyword>
<dbReference type="PROSITE" id="PS51379">
    <property type="entry name" value="4FE4S_FER_2"/>
    <property type="match status" value="2"/>
</dbReference>
<accession>A0A1G1KVJ2</accession>
<keyword evidence="4" id="KW-0004">4Fe-4S</keyword>
<dbReference type="InterPro" id="IPR006137">
    <property type="entry name" value="NADH_UbQ_OxRdtase-like_20kDa"/>
</dbReference>
<comment type="similarity">
    <text evidence="2">Belongs to the complex I 20 kDa subunit family.</text>
</comment>
<evidence type="ECO:0000256" key="7">
    <source>
        <dbReference type="ARBA" id="ARBA00023014"/>
    </source>
</evidence>
<gene>
    <name evidence="9" type="ORF">A3G33_01515</name>
</gene>
<evidence type="ECO:0000256" key="5">
    <source>
        <dbReference type="ARBA" id="ARBA00022723"/>
    </source>
</evidence>
<dbReference type="Pfam" id="PF01058">
    <property type="entry name" value="Oxidored_q6"/>
    <property type="match status" value="1"/>
</dbReference>
<dbReference type="InterPro" id="IPR052375">
    <property type="entry name" value="Complex_I_20kDa-like"/>
</dbReference>
<dbReference type="GO" id="GO:0051539">
    <property type="term" value="F:4 iron, 4 sulfur cluster binding"/>
    <property type="evidence" value="ECO:0007669"/>
    <property type="project" value="UniProtKB-KW"/>
</dbReference>
<dbReference type="EMBL" id="MHFR01000048">
    <property type="protein sequence ID" value="OGW96792.1"/>
    <property type="molecule type" value="Genomic_DNA"/>
</dbReference>
<evidence type="ECO:0000256" key="4">
    <source>
        <dbReference type="ARBA" id="ARBA00022485"/>
    </source>
</evidence>
<comment type="caution">
    <text evidence="9">The sequence shown here is derived from an EMBL/GenBank/DDBJ whole genome shotgun (WGS) entry which is preliminary data.</text>
</comment>
<evidence type="ECO:0000256" key="3">
    <source>
        <dbReference type="ARBA" id="ARBA00010870"/>
    </source>
</evidence>
<keyword evidence="5" id="KW-0479">Metal-binding</keyword>
<evidence type="ECO:0000259" key="8">
    <source>
        <dbReference type="PROSITE" id="PS51379"/>
    </source>
</evidence>
<evidence type="ECO:0000256" key="1">
    <source>
        <dbReference type="ARBA" id="ARBA00001966"/>
    </source>
</evidence>
<name>A0A1G1KVJ2_9BACT</name>
<comment type="cofactor">
    <cofactor evidence="1">
        <name>[4Fe-4S] cluster</name>
        <dbReference type="ChEBI" id="CHEBI:49883"/>
    </cofactor>
</comment>
<feature type="domain" description="4Fe-4S ferredoxin-type" evidence="8">
    <location>
        <begin position="66"/>
        <end position="95"/>
    </location>
</feature>
<dbReference type="SUPFAM" id="SSF56770">
    <property type="entry name" value="HydA/Nqo6-like"/>
    <property type="match status" value="1"/>
</dbReference>
<evidence type="ECO:0000256" key="2">
    <source>
        <dbReference type="ARBA" id="ARBA00009173"/>
    </source>
</evidence>
<dbReference type="GO" id="GO:0046872">
    <property type="term" value="F:metal ion binding"/>
    <property type="evidence" value="ECO:0007669"/>
    <property type="project" value="UniProtKB-KW"/>
</dbReference>
<organism evidence="9 10">
    <name type="scientific">Candidatus Danuiimicrobium aquiferis</name>
    <dbReference type="NCBI Taxonomy" id="1801832"/>
    <lineage>
        <taxon>Bacteria</taxon>
        <taxon>Pseudomonadati</taxon>
        <taxon>Candidatus Omnitrophota</taxon>
        <taxon>Candidatus Danuiimicrobium</taxon>
    </lineage>
</organism>
<dbReference type="SUPFAM" id="SSF54862">
    <property type="entry name" value="4Fe-4S ferredoxins"/>
    <property type="match status" value="1"/>
</dbReference>
<dbReference type="Gene3D" id="3.30.70.3270">
    <property type="match status" value="1"/>
</dbReference>
<dbReference type="PANTHER" id="PTHR42989">
    <property type="entry name" value="HYDROGENASE-4 COMPONENT I"/>
    <property type="match status" value="1"/>
</dbReference>
<proteinExistence type="inferred from homology"/>
<dbReference type="InterPro" id="IPR017896">
    <property type="entry name" value="4Fe4S_Fe-S-bd"/>
</dbReference>
<protein>
    <recommendedName>
        <fullName evidence="8">4Fe-4S ferredoxin-type domain-containing protein</fullName>
    </recommendedName>
</protein>
<dbReference type="AlphaFoldDB" id="A0A1G1KVJ2"/>
<reference evidence="9 10" key="1">
    <citation type="journal article" date="2016" name="Nat. Commun.">
        <title>Thousands of microbial genomes shed light on interconnected biogeochemical processes in an aquifer system.</title>
        <authorList>
            <person name="Anantharaman K."/>
            <person name="Brown C.T."/>
            <person name="Hug L.A."/>
            <person name="Sharon I."/>
            <person name="Castelle C.J."/>
            <person name="Probst A.J."/>
            <person name="Thomas B.C."/>
            <person name="Singh A."/>
            <person name="Wilkins M.J."/>
            <person name="Karaoz U."/>
            <person name="Brodie E.L."/>
            <person name="Williams K.H."/>
            <person name="Hubbard S.S."/>
            <person name="Banfield J.F."/>
        </authorList>
    </citation>
    <scope>NUCLEOTIDE SEQUENCE [LARGE SCALE GENOMIC DNA]</scope>
</reference>
<dbReference type="NCBIfam" id="NF005012">
    <property type="entry name" value="PRK06411.1"/>
    <property type="match status" value="1"/>
</dbReference>
<dbReference type="Pfam" id="PF00037">
    <property type="entry name" value="Fer4"/>
    <property type="match status" value="2"/>
</dbReference>
<dbReference type="InterPro" id="IPR017900">
    <property type="entry name" value="4Fe4S_Fe_S_CS"/>
</dbReference>
<evidence type="ECO:0000313" key="9">
    <source>
        <dbReference type="EMBL" id="OGW96792.1"/>
    </source>
</evidence>
<keyword evidence="7" id="KW-0411">Iron-sulfur</keyword>
<dbReference type="PANTHER" id="PTHR42989:SF1">
    <property type="entry name" value="FORMATE HYDROGENLYASE SUBUNIT 7-RELATED"/>
    <property type="match status" value="1"/>
</dbReference>
<sequence>MFRLLKKNIKVGRATVRYEPGISKAPEGFLGAPEIDPEKCTGCGLCVKACPTDALIIKDDKAQDKRTFFLSYGDCIFCGFCESACPYQAISFKGKFELAAKSKEDLTFFFPFNFNQCEKDPAFVGQDALPFKRNPDFSQNFSKSDFAEKLSLDEIGSKLKVKIKSLLGRSLHIREVDAGSCNGCEIEAVNLSNPIYDAERFGIHFVASPRHADLLLVTGPVTRQMELALVKTYAATADPKWVVACGSCAINGGIFQTSYAVVGGVDRSVPVDIYIPGCPPRPEAILYGIFLALGKIDSSNCGENQLEKSGVCKRI</sequence>
<dbReference type="PROSITE" id="PS00198">
    <property type="entry name" value="4FE4S_FER_1"/>
    <property type="match status" value="2"/>
</dbReference>
<feature type="domain" description="4Fe-4S ferredoxin-type" evidence="8">
    <location>
        <begin position="31"/>
        <end position="60"/>
    </location>
</feature>